<evidence type="ECO:0000259" key="9">
    <source>
        <dbReference type="SMART" id="SM00481"/>
    </source>
</evidence>
<comment type="pathway">
    <text evidence="1 8">Amino-acid biosynthesis; L-histidine biosynthesis; L-histidine from 5-phospho-alpha-D-ribose 1-diphosphate: step 8/9.</text>
</comment>
<dbReference type="GO" id="GO:0000105">
    <property type="term" value="P:L-histidine biosynthetic process"/>
    <property type="evidence" value="ECO:0007669"/>
    <property type="project" value="UniProtKB-UniRule"/>
</dbReference>
<dbReference type="NCBIfam" id="TIGR01856">
    <property type="entry name" value="hisJ_fam"/>
    <property type="match status" value="1"/>
</dbReference>
<evidence type="ECO:0000256" key="6">
    <source>
        <dbReference type="ARBA" id="ARBA00023102"/>
    </source>
</evidence>
<comment type="catalytic activity">
    <reaction evidence="7 8">
        <text>L-histidinol phosphate + H2O = L-histidinol + phosphate</text>
        <dbReference type="Rhea" id="RHEA:14465"/>
        <dbReference type="ChEBI" id="CHEBI:15377"/>
        <dbReference type="ChEBI" id="CHEBI:43474"/>
        <dbReference type="ChEBI" id="CHEBI:57699"/>
        <dbReference type="ChEBI" id="CHEBI:57980"/>
        <dbReference type="EC" id="3.1.3.15"/>
    </reaction>
</comment>
<accession>A0A923RN40</accession>
<feature type="domain" description="Polymerase/histidinol phosphatase N-terminal" evidence="9">
    <location>
        <begin position="3"/>
        <end position="85"/>
    </location>
</feature>
<evidence type="ECO:0000256" key="7">
    <source>
        <dbReference type="ARBA" id="ARBA00049158"/>
    </source>
</evidence>
<dbReference type="Proteomes" id="UP000649345">
    <property type="component" value="Unassembled WGS sequence"/>
</dbReference>
<dbReference type="EC" id="3.1.3.15" evidence="3 8"/>
<comment type="caution">
    <text evidence="10">The sequence shown here is derived from an EMBL/GenBank/DDBJ whole genome shotgun (WGS) entry which is preliminary data.</text>
</comment>
<evidence type="ECO:0000256" key="5">
    <source>
        <dbReference type="ARBA" id="ARBA00022801"/>
    </source>
</evidence>
<evidence type="ECO:0000256" key="4">
    <source>
        <dbReference type="ARBA" id="ARBA00022605"/>
    </source>
</evidence>
<gene>
    <name evidence="10" type="ORF">H8S44_04375</name>
</gene>
<dbReference type="InterPro" id="IPR004013">
    <property type="entry name" value="PHP_dom"/>
</dbReference>
<evidence type="ECO:0000256" key="1">
    <source>
        <dbReference type="ARBA" id="ARBA00004970"/>
    </source>
</evidence>
<organism evidence="10 11">
    <name type="scientific">Anaerosacchariphilus hominis</name>
    <dbReference type="NCBI Taxonomy" id="2763017"/>
    <lineage>
        <taxon>Bacteria</taxon>
        <taxon>Bacillati</taxon>
        <taxon>Bacillota</taxon>
        <taxon>Clostridia</taxon>
        <taxon>Lachnospirales</taxon>
        <taxon>Lachnospiraceae</taxon>
        <taxon>Anaerosacchariphilus</taxon>
    </lineage>
</organism>
<dbReference type="SMART" id="SM00481">
    <property type="entry name" value="POLIIIAc"/>
    <property type="match status" value="1"/>
</dbReference>
<dbReference type="PANTHER" id="PTHR21039">
    <property type="entry name" value="HISTIDINOL PHOSPHATASE-RELATED"/>
    <property type="match status" value="1"/>
</dbReference>
<dbReference type="GO" id="GO:0004401">
    <property type="term" value="F:histidinol-phosphatase activity"/>
    <property type="evidence" value="ECO:0007669"/>
    <property type="project" value="UniProtKB-UniRule"/>
</dbReference>
<dbReference type="AlphaFoldDB" id="A0A923RN40"/>
<keyword evidence="4 8" id="KW-0028">Amino-acid biosynthesis</keyword>
<proteinExistence type="inferred from homology"/>
<dbReference type="GO" id="GO:0005737">
    <property type="term" value="C:cytoplasm"/>
    <property type="evidence" value="ECO:0007669"/>
    <property type="project" value="TreeGrafter"/>
</dbReference>
<dbReference type="Pfam" id="PF02811">
    <property type="entry name" value="PHP"/>
    <property type="match status" value="1"/>
</dbReference>
<comment type="similarity">
    <text evidence="2 8">Belongs to the PHP hydrolase family. HisK subfamily.</text>
</comment>
<dbReference type="InterPro" id="IPR016195">
    <property type="entry name" value="Pol/histidinol_Pase-like"/>
</dbReference>
<dbReference type="Gene3D" id="3.20.20.140">
    <property type="entry name" value="Metal-dependent hydrolases"/>
    <property type="match status" value="1"/>
</dbReference>
<protein>
    <recommendedName>
        <fullName evidence="3 8">Histidinol-phosphatase</fullName>
        <shortName evidence="8">HolPase</shortName>
        <ecNumber evidence="3 8">3.1.3.15</ecNumber>
    </recommendedName>
</protein>
<name>A0A923RN40_9FIRM</name>
<evidence type="ECO:0000313" key="10">
    <source>
        <dbReference type="EMBL" id="MBC5659005.1"/>
    </source>
</evidence>
<keyword evidence="5 8" id="KW-0378">Hydrolase</keyword>
<evidence type="ECO:0000256" key="2">
    <source>
        <dbReference type="ARBA" id="ARBA00009152"/>
    </source>
</evidence>
<evidence type="ECO:0000256" key="3">
    <source>
        <dbReference type="ARBA" id="ARBA00013085"/>
    </source>
</evidence>
<sequence>MTADYHLHSCFSGDSETPTEDTVKTGIQKGLDLLCMTEHLDLDYPYDDVSFDLDTEAYFREMHRLQETYRERIEIRIGAELGLQPHLGASCRQWLSDKSFDFLIGSTHLVDRMDPYYPDFWAALDVSSGIRRYLDVTLDNIRSFDDFDVYGHLDYIIRYIPRGERRFSYRTYADRVDAILKLLIEKGKGIELNTGGYKAGLSEPNPCHDVLRRYKELGGEIITMGSDAHTTEYVAYRFEDAREVLRHCGFRYFTVFRERKPEFVPL</sequence>
<dbReference type="PANTHER" id="PTHR21039:SF0">
    <property type="entry name" value="HISTIDINOL-PHOSPHATASE"/>
    <property type="match status" value="1"/>
</dbReference>
<dbReference type="RefSeq" id="WP_186873103.1">
    <property type="nucleotide sequence ID" value="NZ_JACOOR010000002.1"/>
</dbReference>
<evidence type="ECO:0000313" key="11">
    <source>
        <dbReference type="Proteomes" id="UP000649345"/>
    </source>
</evidence>
<dbReference type="InterPro" id="IPR010140">
    <property type="entry name" value="Histidinol_P_phosphatase_HisJ"/>
</dbReference>
<keyword evidence="6 8" id="KW-0368">Histidine biosynthesis</keyword>
<dbReference type="InterPro" id="IPR003141">
    <property type="entry name" value="Pol/His_phosphatase_N"/>
</dbReference>
<reference evidence="10" key="1">
    <citation type="submission" date="2020-08" db="EMBL/GenBank/DDBJ databases">
        <title>Genome public.</title>
        <authorList>
            <person name="Liu C."/>
            <person name="Sun Q."/>
        </authorList>
    </citation>
    <scope>NUCLEOTIDE SEQUENCE</scope>
    <source>
        <strain evidence="10">NSJ-68</strain>
    </source>
</reference>
<evidence type="ECO:0000256" key="8">
    <source>
        <dbReference type="RuleBase" id="RU366003"/>
    </source>
</evidence>
<dbReference type="SUPFAM" id="SSF89550">
    <property type="entry name" value="PHP domain-like"/>
    <property type="match status" value="1"/>
</dbReference>
<keyword evidence="11" id="KW-1185">Reference proteome</keyword>
<dbReference type="EMBL" id="JACOOR010000002">
    <property type="protein sequence ID" value="MBC5659005.1"/>
    <property type="molecule type" value="Genomic_DNA"/>
</dbReference>